<evidence type="ECO:0008006" key="3">
    <source>
        <dbReference type="Google" id="ProtNLM"/>
    </source>
</evidence>
<organism evidence="1 2">
    <name type="scientific">Candidatus Lumbricidiphila eiseniae</name>
    <dbReference type="NCBI Taxonomy" id="1969409"/>
    <lineage>
        <taxon>Bacteria</taxon>
        <taxon>Bacillati</taxon>
        <taxon>Actinomycetota</taxon>
        <taxon>Actinomycetes</taxon>
        <taxon>Micrococcales</taxon>
        <taxon>Microbacteriaceae</taxon>
        <taxon>Candidatus Lumbricidiphila</taxon>
    </lineage>
</organism>
<dbReference type="Gene3D" id="3.30.450.40">
    <property type="match status" value="1"/>
</dbReference>
<dbReference type="InterPro" id="IPR029016">
    <property type="entry name" value="GAF-like_dom_sf"/>
</dbReference>
<evidence type="ECO:0000313" key="2">
    <source>
        <dbReference type="Proteomes" id="UP000219994"/>
    </source>
</evidence>
<reference evidence="2" key="1">
    <citation type="submission" date="2017-03" db="EMBL/GenBank/DDBJ databases">
        <authorList>
            <person name="Lund M.B."/>
        </authorList>
    </citation>
    <scope>NUCLEOTIDE SEQUENCE [LARGE SCALE GENOMIC DNA]</scope>
</reference>
<gene>
    <name evidence="1" type="ORF">B5766_03775</name>
</gene>
<dbReference type="EMBL" id="NAEP01000027">
    <property type="protein sequence ID" value="PDQ35832.1"/>
    <property type="molecule type" value="Genomic_DNA"/>
</dbReference>
<sequence length="153" mass="16695">MTTIPYATLADASDDALRRLPLILFTVTVHLPGDTEVERVYSTHPEIYPVGGRKKLDPSQSSPIWNEQVVVGQRGYVGSDRAAVREFFFDWATIESLGCDSIINTPVVVEGKTIGTINFLGAQYALTEADLPVALEITEAATSAIERAWRQAG</sequence>
<dbReference type="Proteomes" id="UP000219994">
    <property type="component" value="Unassembled WGS sequence"/>
</dbReference>
<name>A0A2A6FSK2_9MICO</name>
<comment type="caution">
    <text evidence="1">The sequence shown here is derived from an EMBL/GenBank/DDBJ whole genome shotgun (WGS) entry which is preliminary data.</text>
</comment>
<proteinExistence type="predicted"/>
<dbReference type="SUPFAM" id="SSF55781">
    <property type="entry name" value="GAF domain-like"/>
    <property type="match status" value="1"/>
</dbReference>
<protein>
    <recommendedName>
        <fullName evidence="3">GAF domain-containing protein</fullName>
    </recommendedName>
</protein>
<accession>A0A2A6FSK2</accession>
<dbReference type="AlphaFoldDB" id="A0A2A6FSK2"/>
<evidence type="ECO:0000313" key="1">
    <source>
        <dbReference type="EMBL" id="PDQ35832.1"/>
    </source>
</evidence>